<proteinExistence type="predicted"/>
<feature type="compositionally biased region" description="Basic and acidic residues" evidence="1">
    <location>
        <begin position="285"/>
        <end position="296"/>
    </location>
</feature>
<feature type="region of interest" description="Disordered" evidence="1">
    <location>
        <begin position="247"/>
        <end position="310"/>
    </location>
</feature>
<organism evidence="2 3">
    <name type="scientific">Tenebrio molitor</name>
    <name type="common">Yellow mealworm beetle</name>
    <dbReference type="NCBI Taxonomy" id="7067"/>
    <lineage>
        <taxon>Eukaryota</taxon>
        <taxon>Metazoa</taxon>
        <taxon>Ecdysozoa</taxon>
        <taxon>Arthropoda</taxon>
        <taxon>Hexapoda</taxon>
        <taxon>Insecta</taxon>
        <taxon>Pterygota</taxon>
        <taxon>Neoptera</taxon>
        <taxon>Endopterygota</taxon>
        <taxon>Coleoptera</taxon>
        <taxon>Polyphaga</taxon>
        <taxon>Cucujiformia</taxon>
        <taxon>Tenebrionidae</taxon>
        <taxon>Tenebrio</taxon>
    </lineage>
</organism>
<feature type="region of interest" description="Disordered" evidence="1">
    <location>
        <begin position="667"/>
        <end position="729"/>
    </location>
</feature>
<protein>
    <submittedName>
        <fullName evidence="2">Uncharacterized protein</fullName>
    </submittedName>
</protein>
<evidence type="ECO:0000313" key="3">
    <source>
        <dbReference type="Proteomes" id="UP000719412"/>
    </source>
</evidence>
<feature type="region of interest" description="Disordered" evidence="1">
    <location>
        <begin position="403"/>
        <end position="431"/>
    </location>
</feature>
<feature type="region of interest" description="Disordered" evidence="1">
    <location>
        <begin position="146"/>
        <end position="174"/>
    </location>
</feature>
<evidence type="ECO:0000313" key="2">
    <source>
        <dbReference type="EMBL" id="KAH0809040.1"/>
    </source>
</evidence>
<feature type="compositionally biased region" description="Basic residues" evidence="1">
    <location>
        <begin position="935"/>
        <end position="945"/>
    </location>
</feature>
<dbReference type="AlphaFoldDB" id="A0A8J6H6K2"/>
<feature type="compositionally biased region" description="Basic and acidic residues" evidence="1">
    <location>
        <begin position="159"/>
        <end position="168"/>
    </location>
</feature>
<comment type="caution">
    <text evidence="2">The sequence shown here is derived from an EMBL/GenBank/DDBJ whole genome shotgun (WGS) entry which is preliminary data.</text>
</comment>
<sequence>MQYRDNVKNSNNRIKERKKHDWNKLLAGARCCQGSWRIFWAALYTRCKDRNERCKENVKNSNNTGWVLLFVSYFWIIPHERSIYYLPPDKSRCSNRENLPMHLLRTISGVDAVLGITRLASFALLAMHDKTKRFVRVLDVASAVSADRRENTKKKKKKENYLRLRPEKSPPPSHPAVLAAPFIESVSLSGFPRAGERRTYANVPVENSIEITIDVKNPTTHRSSRCIQSGATLPVVVNCDVAAVDGRDKGSPPCTGGEREGEMSWQESSLRETSERRRRVHRGRPGREQLKSERMETTTPTWTSRRPDMGAQPRARMTLAVWRFNRRDKTCLNIYNLTAPKTRRLLHGMKENTNLENGGSNLEHDPLEPLSQRFDILKPTNRNTRAVLPLQHRTLECPASFSRRAKGGKSTTLERSKNDAPGALHRKPKKQNTAIRSTFKCFSMSPGPGERVRVLICFSSRRNSQPFDFPSTTLYTSNIREASFRTALPFHFPLNYPKRTPPPVHETSASENYISLLSDWLFFTNTIFFLMELVPCDYNSRQASHLDKKSATLTKTFFTPLIPAIKTEQRIVRVALELGGTGAPRRAGYAIDRRFETMERRILTADGKPHLDLGDRRNGESSWVAVGHVRSEKGPLEPPTDMNARSSAPNFGKTCFLGGEDAHCERDEAGPSCDLPFSVSLRRNRPRPGPPPRAASDSAKFRAPSQIEPKSHRIPPKTDAPPQTQQNHRGHEIVIINVKFYSRWRPKAATMSAAATSPRDTADQVRTPIANFHGMRLKFAELEREKKAPHVEKQKKELPWLPYIFPVMIGDGVVTFLIGRQIGRITHISQSRAITRSDKAAATALTFPKNKTRSMRRHRSRPDRRQMCDLTVLIDVSFVIRNCFSCHTQIGVAESGAAFADAVLAGDKRKNGSFLLMMYIERVRPTPSTNDTRQIKNRRRSRSKNKPAGGGSTPLGLFDRTRSVRSIVSILNPRERRVNDLQNERLCYNLRQVHRADVATAHPELSRALTRAYRAPPHRRHPTPTNYSNFVVVSDHTSSTVATHDNLRDR</sequence>
<dbReference type="Proteomes" id="UP000719412">
    <property type="component" value="Unassembled WGS sequence"/>
</dbReference>
<name>A0A8J6H6K2_TENMO</name>
<gene>
    <name evidence="2" type="ORF">GEV33_013748</name>
</gene>
<dbReference type="EMBL" id="JABDTM020028377">
    <property type="protein sequence ID" value="KAH0809040.1"/>
    <property type="molecule type" value="Genomic_DNA"/>
</dbReference>
<accession>A0A8J6H6K2</accession>
<evidence type="ECO:0000256" key="1">
    <source>
        <dbReference type="SAM" id="MobiDB-lite"/>
    </source>
</evidence>
<feature type="region of interest" description="Disordered" evidence="1">
    <location>
        <begin position="926"/>
        <end position="957"/>
    </location>
</feature>
<keyword evidence="3" id="KW-1185">Reference proteome</keyword>
<reference evidence="2" key="2">
    <citation type="submission" date="2021-08" db="EMBL/GenBank/DDBJ databases">
        <authorList>
            <person name="Eriksson T."/>
        </authorList>
    </citation>
    <scope>NUCLEOTIDE SEQUENCE</scope>
    <source>
        <strain evidence="2">Stoneville</strain>
        <tissue evidence="2">Whole head</tissue>
    </source>
</reference>
<reference evidence="2" key="1">
    <citation type="journal article" date="2020" name="J Insects Food Feed">
        <title>The yellow mealworm (Tenebrio molitor) genome: a resource for the emerging insects as food and feed industry.</title>
        <authorList>
            <person name="Eriksson T."/>
            <person name="Andere A."/>
            <person name="Kelstrup H."/>
            <person name="Emery V."/>
            <person name="Picard C."/>
        </authorList>
    </citation>
    <scope>NUCLEOTIDE SEQUENCE</scope>
    <source>
        <strain evidence="2">Stoneville</strain>
        <tissue evidence="2">Whole head</tissue>
    </source>
</reference>